<organism evidence="1">
    <name type="scientific">viral metagenome</name>
    <dbReference type="NCBI Taxonomy" id="1070528"/>
    <lineage>
        <taxon>unclassified sequences</taxon>
        <taxon>metagenomes</taxon>
        <taxon>organismal metagenomes</taxon>
    </lineage>
</organism>
<dbReference type="EMBL" id="MN740593">
    <property type="protein sequence ID" value="QHS77900.1"/>
    <property type="molecule type" value="Genomic_DNA"/>
</dbReference>
<name>A0A6C0AEN7_9ZZZZ</name>
<proteinExistence type="predicted"/>
<evidence type="ECO:0000313" key="1">
    <source>
        <dbReference type="EMBL" id="QHS77900.1"/>
    </source>
</evidence>
<sequence>MKYKDIPYFLHNSEFYLNLDPLGEDFDIPFDIPEEIINNMKEFNKIYRTINFFGAKYSDFMKNYWLNNSSEIMKEYFDFTPENQEMFKQLISVNKIIKFYHLIPSDNYIQYGLKNKNEYIAKIQTVYQKNLKNI</sequence>
<accession>A0A6C0AEN7</accession>
<protein>
    <submittedName>
        <fullName evidence="1">Uncharacterized protein</fullName>
    </submittedName>
</protein>
<reference evidence="1" key="1">
    <citation type="journal article" date="2020" name="Nature">
        <title>Giant virus diversity and host interactions through global metagenomics.</title>
        <authorList>
            <person name="Schulz F."/>
            <person name="Roux S."/>
            <person name="Paez-Espino D."/>
            <person name="Jungbluth S."/>
            <person name="Walsh D.A."/>
            <person name="Denef V.J."/>
            <person name="McMahon K.D."/>
            <person name="Konstantinidis K.T."/>
            <person name="Eloe-Fadrosh E.A."/>
            <person name="Kyrpides N.C."/>
            <person name="Woyke T."/>
        </authorList>
    </citation>
    <scope>NUCLEOTIDE SEQUENCE</scope>
    <source>
        <strain evidence="1">GVMAG-S-1021933-23</strain>
    </source>
</reference>
<dbReference type="AlphaFoldDB" id="A0A6C0AEN7"/>